<reference evidence="3" key="2">
    <citation type="submission" date="2024-01" db="EMBL/GenBank/DDBJ databases">
        <title>Roseobacter fucihabitans sp. nov., isolated from the brown alga Fucus spiralis.</title>
        <authorList>
            <person name="Hahnke S."/>
            <person name="Berger M."/>
            <person name="Schlingloff A."/>
            <person name="Athale I."/>
            <person name="Neumann-Schaal M."/>
            <person name="Adenaya A."/>
            <person name="Poehlein A."/>
            <person name="Daniel R."/>
            <person name="Pertersen J."/>
            <person name="Brinkhoff T."/>
        </authorList>
    </citation>
    <scope>NUCLEOTIDE SEQUENCE [LARGE SCALE GENOMIC DNA]</scope>
    <source>
        <strain evidence="3">B14</strain>
    </source>
</reference>
<evidence type="ECO:0000313" key="3">
    <source>
        <dbReference type="Proteomes" id="UP001318682"/>
    </source>
</evidence>
<keyword evidence="3" id="KW-1185">Reference proteome</keyword>
<accession>A0ABZ2BUF5</accession>
<evidence type="ECO:0000313" key="2">
    <source>
        <dbReference type="EMBL" id="WVX49562.1"/>
    </source>
</evidence>
<keyword evidence="1" id="KW-0472">Membrane</keyword>
<keyword evidence="1" id="KW-0812">Transmembrane</keyword>
<feature type="transmembrane region" description="Helical" evidence="1">
    <location>
        <begin position="89"/>
        <end position="110"/>
    </location>
</feature>
<proteinExistence type="predicted"/>
<reference evidence="2 3" key="1">
    <citation type="submission" date="2015-07" db="EMBL/GenBank/DDBJ databases">
        <authorList>
            <person name="Voget S."/>
            <person name="Dogs M."/>
            <person name="Brinkhoff T.H."/>
            <person name="Daniel R."/>
        </authorList>
    </citation>
    <scope>NUCLEOTIDE SEQUENCE [LARGE SCALE GENOMIC DNA]</scope>
    <source>
        <strain evidence="2 3">B14</strain>
    </source>
</reference>
<name>A0ABZ2BUF5_9RHOB</name>
<evidence type="ECO:0000256" key="1">
    <source>
        <dbReference type="SAM" id="Phobius"/>
    </source>
</evidence>
<keyword evidence="1" id="KW-1133">Transmembrane helix</keyword>
<dbReference type="EMBL" id="CP143423">
    <property type="protein sequence ID" value="WVX49562.1"/>
    <property type="molecule type" value="Genomic_DNA"/>
</dbReference>
<organism evidence="2 3">
    <name type="scientific">Roseobacter fucihabitans</name>
    <dbReference type="NCBI Taxonomy" id="1537242"/>
    <lineage>
        <taxon>Bacteria</taxon>
        <taxon>Pseudomonadati</taxon>
        <taxon>Pseudomonadota</taxon>
        <taxon>Alphaproteobacteria</taxon>
        <taxon>Rhodobacterales</taxon>
        <taxon>Roseobacteraceae</taxon>
        <taxon>Roseobacter</taxon>
    </lineage>
</organism>
<dbReference type="Proteomes" id="UP001318682">
    <property type="component" value="Chromosome"/>
</dbReference>
<sequence length="164" mass="17538">MAKSSNSFTVIEGGISKVYTNVVLGKNQYGAGSGGGGFEVDAETKNYLDAKVEAVKAQNDARFSEVITKLDSFNGKLDSFNPVSWQQQAGIAITGIVVTIGLVFSVLAYASDRFDSGIGAMGAIDDTLDVQRELNAAQDKRLNRVIQLLERQGFEPQAVPEGQD</sequence>
<gene>
    <name evidence="2" type="ORF">ROLI_026570</name>
</gene>
<protein>
    <submittedName>
        <fullName evidence="2">Uncharacterized protein</fullName>
    </submittedName>
</protein>
<dbReference type="RefSeq" id="WP_187430020.1">
    <property type="nucleotide sequence ID" value="NZ_CP143423.1"/>
</dbReference>